<comment type="caution">
    <text evidence="2">The sequence shown here is derived from an EMBL/GenBank/DDBJ whole genome shotgun (WGS) entry which is preliminary data.</text>
</comment>
<accession>A0ABS6RW50</accession>
<proteinExistence type="predicted"/>
<organism evidence="2 3">
    <name type="scientific">Candidatus Magnetobacterium casense</name>
    <dbReference type="NCBI Taxonomy" id="1455061"/>
    <lineage>
        <taxon>Bacteria</taxon>
        <taxon>Pseudomonadati</taxon>
        <taxon>Nitrospirota</taxon>
        <taxon>Thermodesulfovibrionia</taxon>
        <taxon>Thermodesulfovibrionales</taxon>
        <taxon>Candidatus Magnetobacteriaceae</taxon>
        <taxon>Candidatus Magnetobacterium</taxon>
    </lineage>
</organism>
<protein>
    <submittedName>
        <fullName evidence="2">Uncharacterized protein</fullName>
    </submittedName>
</protein>
<sequence>METVIKYMDIKLITLRLEIMGSRGLVPLREGSEGRAEPLPFFSSKRKKKCKD</sequence>
<name>A0ABS6RW50_9BACT</name>
<gene>
    <name evidence="2" type="ORF">HWQ67_02730</name>
</gene>
<evidence type="ECO:0000313" key="3">
    <source>
        <dbReference type="Proteomes" id="UP001196980"/>
    </source>
</evidence>
<dbReference type="RefSeq" id="WP_218251114.1">
    <property type="nucleotide sequence ID" value="NZ_JABXWD010000027.1"/>
</dbReference>
<evidence type="ECO:0000313" key="2">
    <source>
        <dbReference type="EMBL" id="MBV6340493.1"/>
    </source>
</evidence>
<keyword evidence="3" id="KW-1185">Reference proteome</keyword>
<feature type="region of interest" description="Disordered" evidence="1">
    <location>
        <begin position="29"/>
        <end position="52"/>
    </location>
</feature>
<reference evidence="2 3" key="1">
    <citation type="journal article" date="2020" name="J Geophys Res Biogeosci">
        <title>Magnetotaxis as an Adaptation to Enable Bacterial Shuttling of Microbial Sulfur and Sulfur Cycling Across Aquatic Oxic#Anoxic Interfaces.</title>
        <authorList>
            <person name="Li J."/>
            <person name="Liu P."/>
            <person name="Wang J."/>
            <person name="Roberts A.P."/>
            <person name="Pan Y."/>
        </authorList>
    </citation>
    <scope>NUCLEOTIDE SEQUENCE [LARGE SCALE GENOMIC DNA]</scope>
    <source>
        <strain evidence="2 3">MYR-1_YQ</strain>
    </source>
</reference>
<evidence type="ECO:0000256" key="1">
    <source>
        <dbReference type="SAM" id="MobiDB-lite"/>
    </source>
</evidence>
<dbReference type="EMBL" id="JABXWD010000027">
    <property type="protein sequence ID" value="MBV6340493.1"/>
    <property type="molecule type" value="Genomic_DNA"/>
</dbReference>
<dbReference type="Proteomes" id="UP001196980">
    <property type="component" value="Unassembled WGS sequence"/>
</dbReference>